<gene>
    <name evidence="2" type="ORF">OMES3154_00755</name>
</gene>
<proteinExistence type="predicted"/>
<evidence type="ECO:0000256" key="1">
    <source>
        <dbReference type="ARBA" id="ARBA00044777"/>
    </source>
</evidence>
<protein>
    <recommendedName>
        <fullName evidence="1">Segregation and condensation protein A</fullName>
    </recommendedName>
</protein>
<dbReference type="EMBL" id="CABWIB010000001">
    <property type="protein sequence ID" value="VWL85470.1"/>
    <property type="molecule type" value="Genomic_DNA"/>
</dbReference>
<reference evidence="2 3" key="1">
    <citation type="submission" date="2019-10" db="EMBL/GenBank/DDBJ databases">
        <authorList>
            <person name="Blom J."/>
        </authorList>
    </citation>
    <scope>NUCLEOTIDE SEQUENCE [LARGE SCALE GENOMIC DNA]</scope>
    <source>
        <strain evidence="2 3">ES3154-GLU</strain>
    </source>
</reference>
<keyword evidence="3" id="KW-1185">Reference proteome</keyword>
<dbReference type="InterPro" id="IPR003768">
    <property type="entry name" value="ScpA"/>
</dbReference>
<evidence type="ECO:0000313" key="2">
    <source>
        <dbReference type="EMBL" id="VWL85470.1"/>
    </source>
</evidence>
<dbReference type="PANTHER" id="PTHR33969:SF2">
    <property type="entry name" value="SEGREGATION AND CONDENSATION PROTEIN A"/>
    <property type="match status" value="1"/>
</dbReference>
<dbReference type="PANTHER" id="PTHR33969">
    <property type="entry name" value="SEGREGATION AND CONDENSATION PROTEIN A"/>
    <property type="match status" value="1"/>
</dbReference>
<evidence type="ECO:0000313" key="3">
    <source>
        <dbReference type="Proteomes" id="UP000419017"/>
    </source>
</evidence>
<organism evidence="2 3">
    <name type="scientific">Oceanivirga miroungae</name>
    <dbReference type="NCBI Taxonomy" id="1130046"/>
    <lineage>
        <taxon>Bacteria</taxon>
        <taxon>Fusobacteriati</taxon>
        <taxon>Fusobacteriota</taxon>
        <taxon>Fusobacteriia</taxon>
        <taxon>Fusobacteriales</taxon>
        <taxon>Leptotrichiaceae</taxon>
        <taxon>Oceanivirga</taxon>
    </lineage>
</organism>
<dbReference type="Gene3D" id="6.10.250.2410">
    <property type="match status" value="1"/>
</dbReference>
<accession>A0A6I8M6F4</accession>
<dbReference type="RefSeq" id="WP_156683464.1">
    <property type="nucleotide sequence ID" value="NZ_CABWIB010000001.1"/>
</dbReference>
<dbReference type="Proteomes" id="UP000419017">
    <property type="component" value="Unassembled WGS sequence"/>
</dbReference>
<sequence>MLDIKINEFEGPLDLLLHLVETKKMDILSIRISDLIDDYLEIINQNEKDDKFKLKVEFLQMASVLLEIKAFSILRKDKKNNKEVDLEKRLVEYKLIKEFSEMFSKNENEYYRSYKKYGNKDFSVDIIEHDNDNLTLDSLKEAIDNLIKKLNIREDNKLILNLEEKFSVEDALVEIDEFKENKFSFSQLLKAKYTKERIVSFFMAILEAYKENKIDIEITEEEFYIIKGQCNV</sequence>
<name>A0A6I8M6F4_9FUSO</name>
<dbReference type="AlphaFoldDB" id="A0A6I8M6F4"/>
<dbReference type="Pfam" id="PF02616">
    <property type="entry name" value="SMC_ScpA"/>
    <property type="match status" value="1"/>
</dbReference>